<evidence type="ECO:0000313" key="2">
    <source>
        <dbReference type="Proteomes" id="UP000754883"/>
    </source>
</evidence>
<dbReference type="EMBL" id="CABFNO020001467">
    <property type="protein sequence ID" value="CAG9989474.1"/>
    <property type="molecule type" value="Genomic_DNA"/>
</dbReference>
<sequence length="148" mass="15472">MLLASVPDPGLGIERVDFNLVDDRLDSGVGRLDCFHELLNLQNLHRILQGLPARQARLFPAVGTVQQEQIDVAQTAGLNRLGDGALDGVVRGLVLGELGGVEDVLAAQALGVLRAGEEVLDGQAGLALVVIHLRAVEAAVAHGQGLSH</sequence>
<dbReference type="OrthoDB" id="10516896at2759"/>
<protein>
    <submittedName>
        <fullName evidence="1">Uncharacterized protein</fullName>
    </submittedName>
</protein>
<reference evidence="1" key="1">
    <citation type="submission" date="2021-10" db="EMBL/GenBank/DDBJ databases">
        <authorList>
            <person name="Piombo E."/>
        </authorList>
    </citation>
    <scope>NUCLEOTIDE SEQUENCE</scope>
</reference>
<organism evidence="1 2">
    <name type="scientific">Clonostachys byssicola</name>
    <dbReference type="NCBI Taxonomy" id="160290"/>
    <lineage>
        <taxon>Eukaryota</taxon>
        <taxon>Fungi</taxon>
        <taxon>Dikarya</taxon>
        <taxon>Ascomycota</taxon>
        <taxon>Pezizomycotina</taxon>
        <taxon>Sordariomycetes</taxon>
        <taxon>Hypocreomycetidae</taxon>
        <taxon>Hypocreales</taxon>
        <taxon>Bionectriaceae</taxon>
        <taxon>Clonostachys</taxon>
    </lineage>
</organism>
<dbReference type="Proteomes" id="UP000754883">
    <property type="component" value="Unassembled WGS sequence"/>
</dbReference>
<keyword evidence="2" id="KW-1185">Reference proteome</keyword>
<proteinExistence type="predicted"/>
<evidence type="ECO:0000313" key="1">
    <source>
        <dbReference type="EMBL" id="CAG9989474.1"/>
    </source>
</evidence>
<dbReference type="AlphaFoldDB" id="A0A9N9UJ62"/>
<gene>
    <name evidence="1" type="ORF">CBYS24578_00005169</name>
</gene>
<accession>A0A9N9UJ62</accession>
<comment type="caution">
    <text evidence="1">The sequence shown here is derived from an EMBL/GenBank/DDBJ whole genome shotgun (WGS) entry which is preliminary data.</text>
</comment>
<name>A0A9N9UJ62_9HYPO</name>